<dbReference type="PANTHER" id="PTHR46656">
    <property type="entry name" value="PUTATIVE-RELATED"/>
    <property type="match status" value="1"/>
</dbReference>
<dbReference type="CDD" id="cd03801">
    <property type="entry name" value="GT4_PimA-like"/>
    <property type="match status" value="1"/>
</dbReference>
<feature type="region of interest" description="Disordered" evidence="1">
    <location>
        <begin position="42"/>
        <end position="63"/>
    </location>
</feature>
<keyword evidence="3" id="KW-1185">Reference proteome</keyword>
<name>A0A7X6K5T8_9MICC</name>
<dbReference type="PANTHER" id="PTHR46656:SF3">
    <property type="entry name" value="PUTATIVE-RELATED"/>
    <property type="match status" value="1"/>
</dbReference>
<evidence type="ECO:0000313" key="3">
    <source>
        <dbReference type="Proteomes" id="UP000544090"/>
    </source>
</evidence>
<evidence type="ECO:0000313" key="2">
    <source>
        <dbReference type="EMBL" id="NKX54699.1"/>
    </source>
</evidence>
<protein>
    <submittedName>
        <fullName evidence="2">Glycosyltransferase family 4 protein</fullName>
    </submittedName>
</protein>
<keyword evidence="2" id="KW-0808">Transferase</keyword>
<dbReference type="RefSeq" id="WP_168486048.1">
    <property type="nucleotide sequence ID" value="NZ_JAAZSQ010000007.1"/>
</dbReference>
<dbReference type="SUPFAM" id="SSF53756">
    <property type="entry name" value="UDP-Glycosyltransferase/glycogen phosphorylase"/>
    <property type="match status" value="1"/>
</dbReference>
<proteinExistence type="predicted"/>
<organism evidence="2 3">
    <name type="scientific">Arthrobacter mobilis</name>
    <dbReference type="NCBI Taxonomy" id="2724944"/>
    <lineage>
        <taxon>Bacteria</taxon>
        <taxon>Bacillati</taxon>
        <taxon>Actinomycetota</taxon>
        <taxon>Actinomycetes</taxon>
        <taxon>Micrococcales</taxon>
        <taxon>Micrococcaceae</taxon>
        <taxon>Arthrobacter</taxon>
    </lineage>
</organism>
<dbReference type="Pfam" id="PF13692">
    <property type="entry name" value="Glyco_trans_1_4"/>
    <property type="match status" value="1"/>
</dbReference>
<dbReference type="Proteomes" id="UP000544090">
    <property type="component" value="Unassembled WGS sequence"/>
</dbReference>
<dbReference type="AlphaFoldDB" id="A0A7X6K5T8"/>
<comment type="caution">
    <text evidence="2">The sequence shown here is derived from an EMBL/GenBank/DDBJ whole genome shotgun (WGS) entry which is preliminary data.</text>
</comment>
<evidence type="ECO:0000256" key="1">
    <source>
        <dbReference type="SAM" id="MobiDB-lite"/>
    </source>
</evidence>
<gene>
    <name evidence="2" type="ORF">HGG74_09145</name>
</gene>
<dbReference type="Gene3D" id="3.40.50.2000">
    <property type="entry name" value="Glycogen Phosphorylase B"/>
    <property type="match status" value="1"/>
</dbReference>
<reference evidence="2 3" key="1">
    <citation type="submission" date="2020-04" db="EMBL/GenBank/DDBJ databases">
        <title>Arthrobacter sp. nov.</title>
        <authorList>
            <person name="Liu S."/>
        </authorList>
    </citation>
    <scope>NUCLEOTIDE SEQUENCE [LARGE SCALE GENOMIC DNA]</scope>
    <source>
        <strain evidence="2 3">E918</strain>
    </source>
</reference>
<sequence>MAENPKYIEWRGRFKGHSGLAIEARSFVQCLQHHGFQVREITVPDEGAEPGPEAGRQRPDGPVPAADLSIVHLPWHDRGWENLSGTVVWRAMFETDSVPAAWLDRTAAVDEVWVPSQFNARTFTAAGVPPEKLHVVPEAVEPAWLDTHARPYRGDGPFKFLSVFRWQYRKGWDVLLQAYLAEFSGNDDVELAIRADPFGERMGYDIAGSIESMVKAVRPRNPPRIRLLSRPLPAAELRRLYAGSHAFVLPTRGEAWGRPFMEAMACGLVTIGTGWGGQLDFMDASNSLLVDYELVDVPEEAAAEWPNFQGQRWAEPSAASLRQCLRRAAENGPDLDVLRNKAAATIRQRYSQDKVNGIFLQEVRRILAR</sequence>
<dbReference type="GO" id="GO:0016740">
    <property type="term" value="F:transferase activity"/>
    <property type="evidence" value="ECO:0007669"/>
    <property type="project" value="UniProtKB-KW"/>
</dbReference>
<dbReference type="EMBL" id="JAAZSQ010000007">
    <property type="protein sequence ID" value="NKX54699.1"/>
    <property type="molecule type" value="Genomic_DNA"/>
</dbReference>
<accession>A0A7X6K5T8</accession>